<dbReference type="AlphaFoldDB" id="A0A9P0HI65"/>
<dbReference type="EMBL" id="OV725081">
    <property type="protein sequence ID" value="CAH1402380.1"/>
    <property type="molecule type" value="Genomic_DNA"/>
</dbReference>
<reference evidence="2" key="1">
    <citation type="submission" date="2022-01" db="EMBL/GenBank/DDBJ databases">
        <authorList>
            <person name="King R."/>
        </authorList>
    </citation>
    <scope>NUCLEOTIDE SEQUENCE</scope>
</reference>
<feature type="region of interest" description="Disordered" evidence="1">
    <location>
        <begin position="80"/>
        <end position="105"/>
    </location>
</feature>
<proteinExistence type="predicted"/>
<dbReference type="Proteomes" id="UP001152798">
    <property type="component" value="Chromosome 5"/>
</dbReference>
<evidence type="ECO:0000256" key="1">
    <source>
        <dbReference type="SAM" id="MobiDB-lite"/>
    </source>
</evidence>
<evidence type="ECO:0000313" key="3">
    <source>
        <dbReference type="Proteomes" id="UP001152798"/>
    </source>
</evidence>
<gene>
    <name evidence="2" type="ORF">NEZAVI_LOCUS11210</name>
</gene>
<sequence length="105" mass="11309">MIPPSTEWFGICNRLAVSFPRGDFPNGGPRADDSNDRAWPGSRESRADIAAAGVEIRRQIKASVLPASGVCLTGRLGVSQHQAGSINRHSKHNPPPSPYRPEHAT</sequence>
<protein>
    <submittedName>
        <fullName evidence="2">Uncharacterized protein</fullName>
    </submittedName>
</protein>
<evidence type="ECO:0000313" key="2">
    <source>
        <dbReference type="EMBL" id="CAH1402380.1"/>
    </source>
</evidence>
<accession>A0A9P0HI65</accession>
<organism evidence="2 3">
    <name type="scientific">Nezara viridula</name>
    <name type="common">Southern green stink bug</name>
    <name type="synonym">Cimex viridulus</name>
    <dbReference type="NCBI Taxonomy" id="85310"/>
    <lineage>
        <taxon>Eukaryota</taxon>
        <taxon>Metazoa</taxon>
        <taxon>Ecdysozoa</taxon>
        <taxon>Arthropoda</taxon>
        <taxon>Hexapoda</taxon>
        <taxon>Insecta</taxon>
        <taxon>Pterygota</taxon>
        <taxon>Neoptera</taxon>
        <taxon>Paraneoptera</taxon>
        <taxon>Hemiptera</taxon>
        <taxon>Heteroptera</taxon>
        <taxon>Panheteroptera</taxon>
        <taxon>Pentatomomorpha</taxon>
        <taxon>Pentatomoidea</taxon>
        <taxon>Pentatomidae</taxon>
        <taxon>Pentatominae</taxon>
        <taxon>Nezara</taxon>
    </lineage>
</organism>
<name>A0A9P0HI65_NEZVI</name>
<feature type="region of interest" description="Disordered" evidence="1">
    <location>
        <begin position="22"/>
        <end position="43"/>
    </location>
</feature>
<keyword evidence="3" id="KW-1185">Reference proteome</keyword>